<dbReference type="PANTHER" id="PTHR10492:SF57">
    <property type="entry name" value="ATP-DEPENDENT DNA HELICASE"/>
    <property type="match status" value="1"/>
</dbReference>
<reference evidence="2 3" key="1">
    <citation type="submission" date="2021-06" db="EMBL/GenBank/DDBJ databases">
        <authorList>
            <person name="Kallberg Y."/>
            <person name="Tangrot J."/>
            <person name="Rosling A."/>
        </authorList>
    </citation>
    <scope>NUCLEOTIDE SEQUENCE [LARGE SCALE GENOMIC DNA]</scope>
    <source>
        <strain evidence="2 3">120-4 pot B 10/14</strain>
    </source>
</reference>
<organism evidence="2 3">
    <name type="scientific">Gigaspora margarita</name>
    <dbReference type="NCBI Taxonomy" id="4874"/>
    <lineage>
        <taxon>Eukaryota</taxon>
        <taxon>Fungi</taxon>
        <taxon>Fungi incertae sedis</taxon>
        <taxon>Mucoromycota</taxon>
        <taxon>Glomeromycotina</taxon>
        <taxon>Glomeromycetes</taxon>
        <taxon>Diversisporales</taxon>
        <taxon>Gigasporaceae</taxon>
        <taxon>Gigaspora</taxon>
    </lineage>
</organism>
<accession>A0ABN7XJP1</accession>
<evidence type="ECO:0000313" key="2">
    <source>
        <dbReference type="EMBL" id="CAG8854379.1"/>
    </source>
</evidence>
<dbReference type="PANTHER" id="PTHR10492">
    <property type="match status" value="1"/>
</dbReference>
<dbReference type="Proteomes" id="UP000789901">
    <property type="component" value="Unassembled WGS sequence"/>
</dbReference>
<feature type="domain" description="DNA helicase Pif1-like 2B" evidence="1">
    <location>
        <begin position="100"/>
        <end position="144"/>
    </location>
</feature>
<proteinExistence type="predicted"/>
<gene>
    <name evidence="2" type="ORF">GMARGA_LOCUS43200</name>
</gene>
<feature type="non-terminal residue" evidence="2">
    <location>
        <position position="245"/>
    </location>
</feature>
<protein>
    <submittedName>
        <fullName evidence="2">12665_t:CDS:1</fullName>
    </submittedName>
</protein>
<dbReference type="InterPro" id="IPR049163">
    <property type="entry name" value="Pif1-like_2B_dom"/>
</dbReference>
<keyword evidence="3" id="KW-1185">Reference proteome</keyword>
<sequence length="245" mass="27443">IGNGSNTSQLQNTILLPEYMKVGPDIQSLIKAIYFNIEQQNLSDDFLWDRMLLSARNDDVQDINNIVLDIFSGHKCTYLSANNIIIEDGADNTNVYPIKYLNSLNLSGMPPFKLDLKIGCPIMLLHNLAPRQGLCNSSCLIVVWLLDYVIEACILSGSCAGNLAFIPRITLTLFSTELPFKFKRRQFLVHCAFAITINKSQGQSLKHVGLDLRTSVFLHGQLYVALFRCTSAQSIKVLFSYNSDD</sequence>
<dbReference type="CDD" id="cd18809">
    <property type="entry name" value="SF1_C_RecD"/>
    <property type="match status" value="1"/>
</dbReference>
<dbReference type="Pfam" id="PF21530">
    <property type="entry name" value="Pif1_2B_dom"/>
    <property type="match status" value="1"/>
</dbReference>
<evidence type="ECO:0000313" key="3">
    <source>
        <dbReference type="Proteomes" id="UP000789901"/>
    </source>
</evidence>
<evidence type="ECO:0000259" key="1">
    <source>
        <dbReference type="Pfam" id="PF21530"/>
    </source>
</evidence>
<name>A0ABN7XJP1_GIGMA</name>
<dbReference type="InterPro" id="IPR027417">
    <property type="entry name" value="P-loop_NTPase"/>
</dbReference>
<dbReference type="EMBL" id="CAJVQB010137193">
    <property type="protein sequence ID" value="CAG8854379.1"/>
    <property type="molecule type" value="Genomic_DNA"/>
</dbReference>
<feature type="non-terminal residue" evidence="2">
    <location>
        <position position="1"/>
    </location>
</feature>
<comment type="caution">
    <text evidence="2">The sequence shown here is derived from an EMBL/GenBank/DDBJ whole genome shotgun (WGS) entry which is preliminary data.</text>
</comment>
<dbReference type="SUPFAM" id="SSF52540">
    <property type="entry name" value="P-loop containing nucleoside triphosphate hydrolases"/>
    <property type="match status" value="1"/>
</dbReference>